<keyword evidence="4 9" id="KW-0812">Transmembrane</keyword>
<dbReference type="PANTHER" id="PTHR11795:SF442">
    <property type="entry name" value="ABC TRANSPORTER ATP-BINDING PROTEIN"/>
    <property type="match status" value="1"/>
</dbReference>
<evidence type="ECO:0000313" key="10">
    <source>
        <dbReference type="EMBL" id="AOY89114.1"/>
    </source>
</evidence>
<dbReference type="CDD" id="cd06582">
    <property type="entry name" value="TM_PBP1_LivH_like"/>
    <property type="match status" value="1"/>
</dbReference>
<evidence type="ECO:0000256" key="9">
    <source>
        <dbReference type="SAM" id="Phobius"/>
    </source>
</evidence>
<dbReference type="GO" id="GO:0022857">
    <property type="term" value="F:transmembrane transporter activity"/>
    <property type="evidence" value="ECO:0007669"/>
    <property type="project" value="InterPro"/>
</dbReference>
<keyword evidence="2" id="KW-0813">Transport</keyword>
<evidence type="ECO:0000256" key="5">
    <source>
        <dbReference type="ARBA" id="ARBA00022970"/>
    </source>
</evidence>
<accession>A0A1D9GNJ9</accession>
<sequence length="298" mass="31679">MKQLLAILVDGSVYASWLFIISAGLTLIYGVMRILNMSHGSFYALGAYSGAAMVGWYFSTGSVPWFSFVALIGAALVAGITVGLLVERGLLRFMYGRDEVVMILVTYAVLLIMEDAIKLAFGVEPYFAYQPYTMLGRSKFMGLSFANYDFMLIGVSILIGLALWYGLNRTQNGKLLRVVIHDREIAGALGINVSKIFTITFLIGAGIGALAGALTAPGLSVVPGMGIEVIVLAFAVVVIGGLGSISGALVGALIVGMARATAVHLYPEVELFVIYAVMGLVLAFRPQGLFAVANARKI</sequence>
<keyword evidence="3" id="KW-1003">Cell membrane</keyword>
<dbReference type="PANTHER" id="PTHR11795">
    <property type="entry name" value="BRANCHED-CHAIN AMINO ACID TRANSPORT SYSTEM PERMEASE PROTEIN LIVH"/>
    <property type="match status" value="1"/>
</dbReference>
<keyword evidence="7 9" id="KW-0472">Membrane</keyword>
<evidence type="ECO:0000256" key="3">
    <source>
        <dbReference type="ARBA" id="ARBA00022475"/>
    </source>
</evidence>
<dbReference type="InterPro" id="IPR052157">
    <property type="entry name" value="BCAA_transport_permease"/>
</dbReference>
<dbReference type="STRING" id="1874317.BKP64_13590"/>
<evidence type="ECO:0000256" key="2">
    <source>
        <dbReference type="ARBA" id="ARBA00022448"/>
    </source>
</evidence>
<comment type="similarity">
    <text evidence="8">Belongs to the binding-protein-dependent transport system permease family. LivHM subfamily.</text>
</comment>
<feature type="transmembrane region" description="Helical" evidence="9">
    <location>
        <begin position="188"/>
        <end position="214"/>
    </location>
</feature>
<proteinExistence type="inferred from homology"/>
<protein>
    <submittedName>
        <fullName evidence="10">Branched-chain amino acid ABC transporter permease</fullName>
    </submittedName>
</protein>
<name>A0A1D9GNJ9_9GAMM</name>
<keyword evidence="11" id="KW-1185">Reference proteome</keyword>
<dbReference type="AlphaFoldDB" id="A0A1D9GNJ9"/>
<reference evidence="10 11" key="1">
    <citation type="submission" date="2016-10" db="EMBL/GenBank/DDBJ databases">
        <title>Marinobacter salinus sp. nov., a moderately halophilic bacterium isolated from a tidal flat environment.</title>
        <authorList>
            <person name="Park S.-J."/>
        </authorList>
    </citation>
    <scope>NUCLEOTIDE SEQUENCE [LARGE SCALE GENOMIC DNA]</scope>
    <source>
        <strain evidence="10 11">Hb8</strain>
    </source>
</reference>
<feature type="transmembrane region" description="Helical" evidence="9">
    <location>
        <begin position="65"/>
        <end position="87"/>
    </location>
</feature>
<feature type="transmembrane region" description="Helical" evidence="9">
    <location>
        <begin position="141"/>
        <end position="167"/>
    </location>
</feature>
<evidence type="ECO:0000256" key="7">
    <source>
        <dbReference type="ARBA" id="ARBA00023136"/>
    </source>
</evidence>
<feature type="transmembrane region" description="Helical" evidence="9">
    <location>
        <begin position="272"/>
        <end position="293"/>
    </location>
</feature>
<gene>
    <name evidence="10" type="ORF">BKP64_13590</name>
</gene>
<organism evidence="10 11">
    <name type="scientific">Marinobacter salinus</name>
    <dbReference type="NCBI Taxonomy" id="1874317"/>
    <lineage>
        <taxon>Bacteria</taxon>
        <taxon>Pseudomonadati</taxon>
        <taxon>Pseudomonadota</taxon>
        <taxon>Gammaproteobacteria</taxon>
        <taxon>Pseudomonadales</taxon>
        <taxon>Marinobacteraceae</taxon>
        <taxon>Marinobacter</taxon>
    </lineage>
</organism>
<evidence type="ECO:0000313" key="11">
    <source>
        <dbReference type="Proteomes" id="UP000177445"/>
    </source>
</evidence>
<dbReference type="EMBL" id="CP017715">
    <property type="protein sequence ID" value="AOY89114.1"/>
    <property type="molecule type" value="Genomic_DNA"/>
</dbReference>
<comment type="subcellular location">
    <subcellularLocation>
        <location evidence="1">Cell inner membrane</location>
        <topology evidence="1">Multi-pass membrane protein</topology>
    </subcellularLocation>
</comment>
<dbReference type="Proteomes" id="UP000177445">
    <property type="component" value="Chromosome"/>
</dbReference>
<evidence type="ECO:0000256" key="4">
    <source>
        <dbReference type="ARBA" id="ARBA00022692"/>
    </source>
</evidence>
<feature type="transmembrane region" description="Helical" evidence="9">
    <location>
        <begin position="99"/>
        <end position="121"/>
    </location>
</feature>
<dbReference type="RefSeq" id="WP_070971097.1">
    <property type="nucleotide sequence ID" value="NZ_CP017715.1"/>
</dbReference>
<dbReference type="Pfam" id="PF02653">
    <property type="entry name" value="BPD_transp_2"/>
    <property type="match status" value="1"/>
</dbReference>
<dbReference type="OrthoDB" id="9807115at2"/>
<dbReference type="GO" id="GO:0005886">
    <property type="term" value="C:plasma membrane"/>
    <property type="evidence" value="ECO:0007669"/>
    <property type="project" value="UniProtKB-SubCell"/>
</dbReference>
<evidence type="ECO:0000256" key="1">
    <source>
        <dbReference type="ARBA" id="ARBA00004429"/>
    </source>
</evidence>
<evidence type="ECO:0000256" key="6">
    <source>
        <dbReference type="ARBA" id="ARBA00022989"/>
    </source>
</evidence>
<keyword evidence="5" id="KW-0029">Amino-acid transport</keyword>
<evidence type="ECO:0000256" key="8">
    <source>
        <dbReference type="ARBA" id="ARBA00037998"/>
    </source>
</evidence>
<dbReference type="KEGG" id="msq:BKP64_13590"/>
<feature type="transmembrane region" description="Helical" evidence="9">
    <location>
        <begin position="12"/>
        <end position="30"/>
    </location>
</feature>
<keyword evidence="6 9" id="KW-1133">Transmembrane helix</keyword>
<dbReference type="InterPro" id="IPR001851">
    <property type="entry name" value="ABC_transp_permease"/>
</dbReference>
<dbReference type="GO" id="GO:0006865">
    <property type="term" value="P:amino acid transport"/>
    <property type="evidence" value="ECO:0007669"/>
    <property type="project" value="UniProtKB-KW"/>
</dbReference>